<dbReference type="EMBL" id="JASSZA010000001">
    <property type="protein sequence ID" value="KAK2120793.1"/>
    <property type="molecule type" value="Genomic_DNA"/>
</dbReference>
<sequence>MTPKGGHPRPASPHHRGLHPAAKPPAPGFATQPLRHILSGACLAAEEHQKLRDRHRCAPGDSWSETKD</sequence>
<keyword evidence="3" id="KW-1185">Reference proteome</keyword>
<feature type="region of interest" description="Disordered" evidence="1">
    <location>
        <begin position="1"/>
        <end position="33"/>
    </location>
</feature>
<proteinExistence type="predicted"/>
<gene>
    <name evidence="2" type="ORF">P7K49_002179</name>
</gene>
<evidence type="ECO:0000313" key="2">
    <source>
        <dbReference type="EMBL" id="KAK2120793.1"/>
    </source>
</evidence>
<protein>
    <submittedName>
        <fullName evidence="2">Uncharacterized protein</fullName>
    </submittedName>
</protein>
<name>A0ABQ9WGK2_SAGOE</name>
<feature type="region of interest" description="Disordered" evidence="1">
    <location>
        <begin position="49"/>
        <end position="68"/>
    </location>
</feature>
<dbReference type="Proteomes" id="UP001266305">
    <property type="component" value="Unassembled WGS sequence"/>
</dbReference>
<accession>A0ABQ9WGK2</accession>
<comment type="caution">
    <text evidence="2">The sequence shown here is derived from an EMBL/GenBank/DDBJ whole genome shotgun (WGS) entry which is preliminary data.</text>
</comment>
<evidence type="ECO:0000256" key="1">
    <source>
        <dbReference type="SAM" id="MobiDB-lite"/>
    </source>
</evidence>
<evidence type="ECO:0000313" key="3">
    <source>
        <dbReference type="Proteomes" id="UP001266305"/>
    </source>
</evidence>
<reference evidence="2 3" key="1">
    <citation type="submission" date="2023-05" db="EMBL/GenBank/DDBJ databases">
        <title>B98-5 Cell Line De Novo Hybrid Assembly: An Optical Mapping Approach.</title>
        <authorList>
            <person name="Kananen K."/>
            <person name="Auerbach J.A."/>
            <person name="Kautto E."/>
            <person name="Blachly J.S."/>
        </authorList>
    </citation>
    <scope>NUCLEOTIDE SEQUENCE [LARGE SCALE GENOMIC DNA]</scope>
    <source>
        <strain evidence="2">B95-8</strain>
        <tissue evidence="2">Cell line</tissue>
    </source>
</reference>
<organism evidence="2 3">
    <name type="scientific">Saguinus oedipus</name>
    <name type="common">Cotton-top tamarin</name>
    <name type="synonym">Oedipomidas oedipus</name>
    <dbReference type="NCBI Taxonomy" id="9490"/>
    <lineage>
        <taxon>Eukaryota</taxon>
        <taxon>Metazoa</taxon>
        <taxon>Chordata</taxon>
        <taxon>Craniata</taxon>
        <taxon>Vertebrata</taxon>
        <taxon>Euteleostomi</taxon>
        <taxon>Mammalia</taxon>
        <taxon>Eutheria</taxon>
        <taxon>Euarchontoglires</taxon>
        <taxon>Primates</taxon>
        <taxon>Haplorrhini</taxon>
        <taxon>Platyrrhini</taxon>
        <taxon>Cebidae</taxon>
        <taxon>Callitrichinae</taxon>
        <taxon>Saguinus</taxon>
    </lineage>
</organism>